<evidence type="ECO:0000313" key="4">
    <source>
        <dbReference type="EMBL" id="TQN46548.1"/>
    </source>
</evidence>
<reference evidence="4 5" key="1">
    <citation type="submission" date="2019-06" db="EMBL/GenBank/DDBJ databases">
        <title>Sequencing the genomes of 1000 actinobacteria strains.</title>
        <authorList>
            <person name="Klenk H.-P."/>
        </authorList>
    </citation>
    <scope>NUCLEOTIDE SEQUENCE [LARGE SCALE GENOMIC DNA]</scope>
    <source>
        <strain evidence="4 5">DSM 21776</strain>
    </source>
</reference>
<evidence type="ECO:0000256" key="1">
    <source>
        <dbReference type="ARBA" id="ARBA00022741"/>
    </source>
</evidence>
<keyword evidence="1" id="KW-0547">Nucleotide-binding</keyword>
<dbReference type="InterPro" id="IPR011990">
    <property type="entry name" value="TPR-like_helical_dom_sf"/>
</dbReference>
<dbReference type="SUPFAM" id="SSF46894">
    <property type="entry name" value="C-terminal effector domain of the bipartite response regulators"/>
    <property type="match status" value="1"/>
</dbReference>
<dbReference type="Gene3D" id="1.10.10.10">
    <property type="entry name" value="Winged helix-like DNA-binding domain superfamily/Winged helix DNA-binding domain"/>
    <property type="match status" value="1"/>
</dbReference>
<dbReference type="GO" id="GO:0006355">
    <property type="term" value="P:regulation of DNA-templated transcription"/>
    <property type="evidence" value="ECO:0007669"/>
    <property type="project" value="InterPro"/>
</dbReference>
<dbReference type="GO" id="GO:0004016">
    <property type="term" value="F:adenylate cyclase activity"/>
    <property type="evidence" value="ECO:0007669"/>
    <property type="project" value="TreeGrafter"/>
</dbReference>
<dbReference type="InterPro" id="IPR000792">
    <property type="entry name" value="Tscrpt_reg_LuxR_C"/>
</dbReference>
<dbReference type="OrthoDB" id="483at2"/>
<organism evidence="4 5">
    <name type="scientific">Humibacillus xanthopallidus</name>
    <dbReference type="NCBI Taxonomy" id="412689"/>
    <lineage>
        <taxon>Bacteria</taxon>
        <taxon>Bacillati</taxon>
        <taxon>Actinomycetota</taxon>
        <taxon>Actinomycetes</taxon>
        <taxon>Micrococcales</taxon>
        <taxon>Intrasporangiaceae</taxon>
        <taxon>Humibacillus</taxon>
    </lineage>
</organism>
<dbReference type="InterPro" id="IPR041664">
    <property type="entry name" value="AAA_16"/>
</dbReference>
<evidence type="ECO:0000259" key="3">
    <source>
        <dbReference type="PROSITE" id="PS50043"/>
    </source>
</evidence>
<evidence type="ECO:0000256" key="2">
    <source>
        <dbReference type="ARBA" id="ARBA00022840"/>
    </source>
</evidence>
<dbReference type="SUPFAM" id="SSF48452">
    <property type="entry name" value="TPR-like"/>
    <property type="match status" value="1"/>
</dbReference>
<dbReference type="PANTHER" id="PTHR16305:SF35">
    <property type="entry name" value="TRANSCRIPTIONAL ACTIVATOR DOMAIN"/>
    <property type="match status" value="1"/>
</dbReference>
<dbReference type="Proteomes" id="UP000320085">
    <property type="component" value="Unassembled WGS sequence"/>
</dbReference>
<dbReference type="SUPFAM" id="SSF52540">
    <property type="entry name" value="P-loop containing nucleoside triphosphate hydrolases"/>
    <property type="match status" value="1"/>
</dbReference>
<proteinExistence type="predicted"/>
<dbReference type="GO" id="GO:0005737">
    <property type="term" value="C:cytoplasm"/>
    <property type="evidence" value="ECO:0007669"/>
    <property type="project" value="TreeGrafter"/>
</dbReference>
<dbReference type="GO" id="GO:0003677">
    <property type="term" value="F:DNA binding"/>
    <property type="evidence" value="ECO:0007669"/>
    <property type="project" value="InterPro"/>
</dbReference>
<dbReference type="PRINTS" id="PR00038">
    <property type="entry name" value="HTHLUXR"/>
</dbReference>
<dbReference type="PROSITE" id="PS00622">
    <property type="entry name" value="HTH_LUXR_1"/>
    <property type="match status" value="1"/>
</dbReference>
<sequence>MLHGRDRERAQLDRLVAQARAGTSGALLVLGEPGIGKTALLRGLATTAQSGALVLRTAGVESESPLPYAALHRLLRPVVSLVDGLPAPQARALGAAFGLVDSPTVEPFLVGVATLSVLTEAAEPDRPVVCVVDDAQWLDPASANALLFAARQLSADPVVVVLAARAGGPGRPAFAAEGLPVLELGGLDEAAARQLLDERRDGDLLPDDVAARLVGDTGGNPLALLELPGALSPAQLDGAAPLPALLTLTAGVERAFLDRCRRLSEEAQTLMLVAAADATGLVDTVRRAARALGVQPRAWDDAERSGLLTVTGETVAVRHPLVRSAVYQAATSFERRQVHQVLADALGGRDEDRATWHRAAAVDGLDAGVADALAKVAARAEQRGAQLSAADAYERSAELSTADAERAARLFGGARAAWAAGQAARARTLAASARELASDPLLRADIDRLRARIEIYVGSATDAHRIFTVAARNVADHDDARALEMAVAAAMTRTYGGDSGAVMPNDELARLLVPASRDTPRTACLRQLLEAMTASADTDWASATATLDRALAAGRQVEDLDVLGNLGNAALHLGHDAGARLLYAAMVSAAREQGAGMVVIYGLQRLAFAHFPAGDWNGIRACADEALTLARSVGQPTLTAAPLAWFALLSALTGSDELDEHLGDLDIVVAQHPLGILTDPVHDLTRWARGTRAAATGDATAALHHFEALRVPALQRMTAVDRIDAGVRAGGRAGDEDGSVAALTSFAAASKLPWALADSAFARAVAATEPAQASEEFETAVGLYRQAHRPYAQARAELAYGEFLRRTNRRVDARAHLRSAVATFADLGAGPLLGRAEQELRASGETARKRDPSTLLDLTPMERKVAEMVGTGLSNKDVAAQCWVSPRTVAFHLRNVFTKLGITSRTELARIDFS</sequence>
<dbReference type="Gene3D" id="3.40.50.300">
    <property type="entry name" value="P-loop containing nucleotide triphosphate hydrolases"/>
    <property type="match status" value="1"/>
</dbReference>
<dbReference type="CDD" id="cd06170">
    <property type="entry name" value="LuxR_C_like"/>
    <property type="match status" value="1"/>
</dbReference>
<comment type="caution">
    <text evidence="4">The sequence shown here is derived from an EMBL/GenBank/DDBJ whole genome shotgun (WGS) entry which is preliminary data.</text>
</comment>
<dbReference type="GO" id="GO:0005524">
    <property type="term" value="F:ATP binding"/>
    <property type="evidence" value="ECO:0007669"/>
    <property type="project" value="UniProtKB-KW"/>
</dbReference>
<keyword evidence="2" id="KW-0067">ATP-binding</keyword>
<dbReference type="EMBL" id="VFQF01000002">
    <property type="protein sequence ID" value="TQN46548.1"/>
    <property type="molecule type" value="Genomic_DNA"/>
</dbReference>
<dbReference type="InterPro" id="IPR036388">
    <property type="entry name" value="WH-like_DNA-bd_sf"/>
</dbReference>
<dbReference type="InterPro" id="IPR016032">
    <property type="entry name" value="Sig_transdc_resp-reg_C-effctor"/>
</dbReference>
<protein>
    <submittedName>
        <fullName evidence="4">Regulatory LuxR family protein</fullName>
    </submittedName>
</protein>
<dbReference type="Pfam" id="PF00196">
    <property type="entry name" value="GerE"/>
    <property type="match status" value="1"/>
</dbReference>
<dbReference type="InterPro" id="IPR027417">
    <property type="entry name" value="P-loop_NTPase"/>
</dbReference>
<dbReference type="RefSeq" id="WP_141823337.1">
    <property type="nucleotide sequence ID" value="NZ_BAAAQC010000012.1"/>
</dbReference>
<dbReference type="AlphaFoldDB" id="A0A543PR49"/>
<gene>
    <name evidence="4" type="ORF">FHX52_3274</name>
</gene>
<name>A0A543PR49_9MICO</name>
<dbReference type="PROSITE" id="PS50043">
    <property type="entry name" value="HTH_LUXR_2"/>
    <property type="match status" value="1"/>
</dbReference>
<evidence type="ECO:0000313" key="5">
    <source>
        <dbReference type="Proteomes" id="UP000320085"/>
    </source>
</evidence>
<feature type="domain" description="HTH luxR-type" evidence="3">
    <location>
        <begin position="851"/>
        <end position="914"/>
    </location>
</feature>
<dbReference type="PANTHER" id="PTHR16305">
    <property type="entry name" value="TESTICULAR SOLUBLE ADENYLYL CYCLASE"/>
    <property type="match status" value="1"/>
</dbReference>
<accession>A0A543PR49</accession>
<dbReference type="SMART" id="SM00421">
    <property type="entry name" value="HTH_LUXR"/>
    <property type="match status" value="1"/>
</dbReference>
<dbReference type="Pfam" id="PF13191">
    <property type="entry name" value="AAA_16"/>
    <property type="match status" value="1"/>
</dbReference>